<protein>
    <submittedName>
        <fullName evidence="1">Uncharacterized protein</fullName>
    </submittedName>
</protein>
<reference evidence="1 2" key="1">
    <citation type="submission" date="2021-06" db="EMBL/GenBank/DDBJ databases">
        <title>Caerostris extrusa draft genome.</title>
        <authorList>
            <person name="Kono N."/>
            <person name="Arakawa K."/>
        </authorList>
    </citation>
    <scope>NUCLEOTIDE SEQUENCE [LARGE SCALE GENOMIC DNA]</scope>
</reference>
<dbReference type="Proteomes" id="UP001054945">
    <property type="component" value="Unassembled WGS sequence"/>
</dbReference>
<dbReference type="AlphaFoldDB" id="A0AAV4VQZ7"/>
<name>A0AAV4VQZ7_CAEEX</name>
<organism evidence="1 2">
    <name type="scientific">Caerostris extrusa</name>
    <name type="common">Bark spider</name>
    <name type="synonym">Caerostris bankana</name>
    <dbReference type="NCBI Taxonomy" id="172846"/>
    <lineage>
        <taxon>Eukaryota</taxon>
        <taxon>Metazoa</taxon>
        <taxon>Ecdysozoa</taxon>
        <taxon>Arthropoda</taxon>
        <taxon>Chelicerata</taxon>
        <taxon>Arachnida</taxon>
        <taxon>Araneae</taxon>
        <taxon>Araneomorphae</taxon>
        <taxon>Entelegynae</taxon>
        <taxon>Araneoidea</taxon>
        <taxon>Araneidae</taxon>
        <taxon>Caerostris</taxon>
    </lineage>
</organism>
<keyword evidence="2" id="KW-1185">Reference proteome</keyword>
<proteinExistence type="predicted"/>
<comment type="caution">
    <text evidence="1">The sequence shown here is derived from an EMBL/GenBank/DDBJ whole genome shotgun (WGS) entry which is preliminary data.</text>
</comment>
<evidence type="ECO:0000313" key="2">
    <source>
        <dbReference type="Proteomes" id="UP001054945"/>
    </source>
</evidence>
<gene>
    <name evidence="1" type="ORF">CEXT_787471</name>
</gene>
<dbReference type="EMBL" id="BPLR01014868">
    <property type="protein sequence ID" value="GIY71913.1"/>
    <property type="molecule type" value="Genomic_DNA"/>
</dbReference>
<evidence type="ECO:0000313" key="1">
    <source>
        <dbReference type="EMBL" id="GIY71913.1"/>
    </source>
</evidence>
<accession>A0AAV4VQZ7</accession>
<sequence>MKNEEYFLLGNVKYRTELHPADETGKPRRTKAWDDDFDYPETVRRTVIPSRRHRPRGRLHPGRFRDIVDETEIERGRRGQKARDDEFDYPEAVRRTVIPSRRHRPRGRLHPGRFRNKVDETEIERGRRYQIEYFHLESPQKGAGCIKKKTSNTSIWKAPKRRGLYKEENIGKPRRTKAWDDDCDYPEAVRRTVIPSRRHRPRGRLHQEDLGIKWMKLKLKEGRRYPNRILPFGRL</sequence>